<keyword evidence="2 4" id="KW-0732">Signal</keyword>
<reference evidence="6" key="1">
    <citation type="journal article" date="2019" name="Int. J. Syst. Evol. Microbiol.">
        <title>The Global Catalogue of Microorganisms (GCM) 10K type strain sequencing project: providing services to taxonomists for standard genome sequencing and annotation.</title>
        <authorList>
            <consortium name="The Broad Institute Genomics Platform"/>
            <consortium name="The Broad Institute Genome Sequencing Center for Infectious Disease"/>
            <person name="Wu L."/>
            <person name="Ma J."/>
        </authorList>
    </citation>
    <scope>NUCLEOTIDE SEQUENCE [LARGE SCALE GENOMIC DNA]</scope>
    <source>
        <strain evidence="6">CCM 7756</strain>
    </source>
</reference>
<feature type="region of interest" description="Disordered" evidence="3">
    <location>
        <begin position="29"/>
        <end position="65"/>
    </location>
</feature>
<protein>
    <submittedName>
        <fullName evidence="5">Phosphate/phosphite/phosphonate ABC transporter substrate-binding protein</fullName>
    </submittedName>
</protein>
<keyword evidence="6" id="KW-1185">Reference proteome</keyword>
<dbReference type="InterPro" id="IPR005770">
    <property type="entry name" value="PhnD"/>
</dbReference>
<comment type="caution">
    <text evidence="5">The sequence shown here is derived from an EMBL/GenBank/DDBJ whole genome shotgun (WGS) entry which is preliminary data.</text>
</comment>
<evidence type="ECO:0000256" key="2">
    <source>
        <dbReference type="ARBA" id="ARBA00022729"/>
    </source>
</evidence>
<comment type="similarity">
    <text evidence="1">Belongs to the phosphate/phosphite/phosphonate binding protein family.</text>
</comment>
<evidence type="ECO:0000256" key="4">
    <source>
        <dbReference type="SAM" id="SignalP"/>
    </source>
</evidence>
<accession>A0ABV7N3D5</accession>
<dbReference type="EMBL" id="JBHRVQ010000001">
    <property type="protein sequence ID" value="MFC3387657.1"/>
    <property type="molecule type" value="Genomic_DNA"/>
</dbReference>
<dbReference type="Gene3D" id="3.40.190.10">
    <property type="entry name" value="Periplasmic binding protein-like II"/>
    <property type="match status" value="2"/>
</dbReference>
<dbReference type="CDD" id="cd01071">
    <property type="entry name" value="PBP2_PhnD_like"/>
    <property type="match status" value="1"/>
</dbReference>
<dbReference type="SUPFAM" id="SSF53850">
    <property type="entry name" value="Periplasmic binding protein-like II"/>
    <property type="match status" value="1"/>
</dbReference>
<feature type="compositionally biased region" description="Acidic residues" evidence="3">
    <location>
        <begin position="29"/>
        <end position="51"/>
    </location>
</feature>
<feature type="signal peptide" evidence="4">
    <location>
        <begin position="1"/>
        <end position="18"/>
    </location>
</feature>
<evidence type="ECO:0000313" key="6">
    <source>
        <dbReference type="Proteomes" id="UP001595637"/>
    </source>
</evidence>
<gene>
    <name evidence="5" type="ORF">ACFOEO_03455</name>
</gene>
<dbReference type="PANTHER" id="PTHR35841">
    <property type="entry name" value="PHOSPHONATES-BINDING PERIPLASMIC PROTEIN"/>
    <property type="match status" value="1"/>
</dbReference>
<dbReference type="PROSITE" id="PS51257">
    <property type="entry name" value="PROKAR_LIPOPROTEIN"/>
    <property type="match status" value="1"/>
</dbReference>
<evidence type="ECO:0000256" key="3">
    <source>
        <dbReference type="SAM" id="MobiDB-lite"/>
    </source>
</evidence>
<dbReference type="PANTHER" id="PTHR35841:SF1">
    <property type="entry name" value="PHOSPHONATES-BINDING PERIPLASMIC PROTEIN"/>
    <property type="match status" value="1"/>
</dbReference>
<proteinExistence type="inferred from homology"/>
<dbReference type="NCBIfam" id="TIGR01098">
    <property type="entry name" value="3A0109s03R"/>
    <property type="match status" value="1"/>
</dbReference>
<sequence>MNIVFKRFLLMLSIIVVAAVVVACGNDSSEEATTEEGDASENTEENAESNEADASSSEGEEVESLSMGFIPSSDAGNIATTAEPLEEFLSEALGIEVNAEVMVDYSGLIEAMRTQQVDIGFLAPFSFVQAEDRANVEVILKSIRNGSESYTAQYIVNADSDIESIDDLIAEEGLVWAYPDTLSTSGYLFPAAQMKEMGIENLESHFQQLSVGGHDNAVTQVYDGQADFATTFDDARATVEEELPDVMDQVKVIGNTDEIPNDTISVRSELPEDMKQQITDAFMSLNDNEEMLEVMYEIYEWDGLAEASSEDYDIVRDVYAEFEEELSE</sequence>
<dbReference type="RefSeq" id="WP_380651890.1">
    <property type="nucleotide sequence ID" value="NZ_JBHRVQ010000001.1"/>
</dbReference>
<organism evidence="5 6">
    <name type="scientific">Salinicoccus sesuvii</name>
    <dbReference type="NCBI Taxonomy" id="868281"/>
    <lineage>
        <taxon>Bacteria</taxon>
        <taxon>Bacillati</taxon>
        <taxon>Bacillota</taxon>
        <taxon>Bacilli</taxon>
        <taxon>Bacillales</taxon>
        <taxon>Staphylococcaceae</taxon>
        <taxon>Salinicoccus</taxon>
    </lineage>
</organism>
<dbReference type="Proteomes" id="UP001595637">
    <property type="component" value="Unassembled WGS sequence"/>
</dbReference>
<evidence type="ECO:0000313" key="5">
    <source>
        <dbReference type="EMBL" id="MFC3387657.1"/>
    </source>
</evidence>
<evidence type="ECO:0000256" key="1">
    <source>
        <dbReference type="ARBA" id="ARBA00007162"/>
    </source>
</evidence>
<name>A0ABV7N3D5_9STAP</name>
<feature type="chain" id="PRO_5045730562" evidence="4">
    <location>
        <begin position="19"/>
        <end position="328"/>
    </location>
</feature>
<dbReference type="Pfam" id="PF12974">
    <property type="entry name" value="Phosphonate-bd"/>
    <property type="match status" value="1"/>
</dbReference>